<dbReference type="KEGG" id="aprc:113863319"/>
<dbReference type="GeneID" id="113863319"/>
<reference evidence="7" key="2">
    <citation type="submission" date="2025-08" db="UniProtKB">
        <authorList>
            <consortium name="RefSeq"/>
        </authorList>
    </citation>
    <scope>IDENTIFICATION</scope>
    <source>
        <tissue evidence="7">Young leaves</tissue>
    </source>
</reference>
<accession>A0A8B8LBL6</accession>
<evidence type="ECO:0000313" key="6">
    <source>
        <dbReference type="Proteomes" id="UP000694853"/>
    </source>
</evidence>
<comment type="similarity">
    <text evidence="1 4">Belongs to the UDP-glycosyltransferase family.</text>
</comment>
<gene>
    <name evidence="7" type="primary">LOC113863319</name>
</gene>
<keyword evidence="3 4" id="KW-0808">Transferase</keyword>
<dbReference type="AlphaFoldDB" id="A0A8B8LBL6"/>
<dbReference type="FunFam" id="3.40.50.2000:FF:000071">
    <property type="entry name" value="Glycosyltransferase"/>
    <property type="match status" value="1"/>
</dbReference>
<evidence type="ECO:0000256" key="4">
    <source>
        <dbReference type="RuleBase" id="RU003718"/>
    </source>
</evidence>
<dbReference type="SUPFAM" id="SSF53756">
    <property type="entry name" value="UDP-Glycosyltransferase/glycogen phosphorylase"/>
    <property type="match status" value="1"/>
</dbReference>
<dbReference type="Pfam" id="PF00201">
    <property type="entry name" value="UDPGT"/>
    <property type="match status" value="1"/>
</dbReference>
<dbReference type="PANTHER" id="PTHR48047:SF21">
    <property type="entry name" value="GLYCOSYLTRANSFERASE"/>
    <property type="match status" value="1"/>
</dbReference>
<dbReference type="Gene3D" id="3.40.50.2000">
    <property type="entry name" value="Glycogen Phosphorylase B"/>
    <property type="match status" value="2"/>
</dbReference>
<dbReference type="RefSeq" id="XP_027352663.1">
    <property type="nucleotide sequence ID" value="XM_027496862.1"/>
</dbReference>
<dbReference type="Proteomes" id="UP000694853">
    <property type="component" value="Unplaced"/>
</dbReference>
<organism evidence="6 7">
    <name type="scientific">Abrus precatorius</name>
    <name type="common">Indian licorice</name>
    <name type="synonym">Glycine abrus</name>
    <dbReference type="NCBI Taxonomy" id="3816"/>
    <lineage>
        <taxon>Eukaryota</taxon>
        <taxon>Viridiplantae</taxon>
        <taxon>Streptophyta</taxon>
        <taxon>Embryophyta</taxon>
        <taxon>Tracheophyta</taxon>
        <taxon>Spermatophyta</taxon>
        <taxon>Magnoliopsida</taxon>
        <taxon>eudicotyledons</taxon>
        <taxon>Gunneridae</taxon>
        <taxon>Pentapetalae</taxon>
        <taxon>rosids</taxon>
        <taxon>fabids</taxon>
        <taxon>Fabales</taxon>
        <taxon>Fabaceae</taxon>
        <taxon>Papilionoideae</taxon>
        <taxon>50 kb inversion clade</taxon>
        <taxon>NPAAA clade</taxon>
        <taxon>indigoferoid/millettioid clade</taxon>
        <taxon>Abreae</taxon>
        <taxon>Abrus</taxon>
    </lineage>
</organism>
<evidence type="ECO:0000256" key="3">
    <source>
        <dbReference type="ARBA" id="ARBA00022679"/>
    </source>
</evidence>
<dbReference type="InterPro" id="IPR002213">
    <property type="entry name" value="UDP_glucos_trans"/>
</dbReference>
<dbReference type="PANTHER" id="PTHR48047">
    <property type="entry name" value="GLYCOSYLTRANSFERASE"/>
    <property type="match status" value="1"/>
</dbReference>
<dbReference type="PROSITE" id="PS00375">
    <property type="entry name" value="UDPGT"/>
    <property type="match status" value="1"/>
</dbReference>
<protein>
    <recommendedName>
        <fullName evidence="5">Glycosyltransferase</fullName>
        <ecNumber evidence="5">2.4.1.-</ecNumber>
    </recommendedName>
</protein>
<keyword evidence="6" id="KW-1185">Reference proteome</keyword>
<dbReference type="InterPro" id="IPR035595">
    <property type="entry name" value="UDP_glycos_trans_CS"/>
</dbReference>
<sequence length="496" mass="55939">MLQVQMASIEPQLHFVLFPLMAPGHMLPMIDLATILAHSNMIVTVVTTPHNASRFSETFARASQHGLNLRLALLQFPSKDTGFPEGCENFDMLPSMGMGLNFFAPANTILHEPAEKMFEELTPKPNCIISDFCFSYTAHIAKKFNIPRISFYGVSCFCLVWLQKLSSSKVVESVATDSEYLVIPNIPDKIEVTKAQIPLPMEKDRKNFAIKIAEAEMLTYGVVVNSFEELEETYVRDFKKDKNDKVWCVGPVSLTNKEYLDRADRGNKVSSDAENCMKWLDLQKQRSVIYACLGSVCNLTPLQFIELGMALEACKRPFIWVIREKNQTEELNEWIMETGFEEKTKGLGLLIRGWAPQVLILSHLAIGGFLTHCGWNSTLEAICAGVPLLTWPLFGDQFFNEKFAVHVLGIGVSVGGECPLKWGEEEKTGVLVKREDVVRGIEKLMDEGNESEERRKRVRELAEMAKRAVEEGGASHFNVTQLIQDIRQYSNKNSEQ</sequence>
<name>A0A8B8LBL6_ABRPR</name>
<evidence type="ECO:0000256" key="1">
    <source>
        <dbReference type="ARBA" id="ARBA00009995"/>
    </source>
</evidence>
<dbReference type="OrthoDB" id="5835829at2759"/>
<evidence type="ECO:0000256" key="2">
    <source>
        <dbReference type="ARBA" id="ARBA00022676"/>
    </source>
</evidence>
<evidence type="ECO:0000256" key="5">
    <source>
        <dbReference type="RuleBase" id="RU362057"/>
    </source>
</evidence>
<dbReference type="CDD" id="cd03784">
    <property type="entry name" value="GT1_Gtf-like"/>
    <property type="match status" value="1"/>
</dbReference>
<dbReference type="EC" id="2.4.1.-" evidence="5"/>
<dbReference type="FunFam" id="3.40.50.2000:FF:000047">
    <property type="entry name" value="Glycosyltransferase"/>
    <property type="match status" value="1"/>
</dbReference>
<reference evidence="6" key="1">
    <citation type="journal article" date="2019" name="Toxins">
        <title>Detection of Abrin-Like and Prepropulchellin-Like Toxin Genes and Transcripts Using Whole Genome Sequencing and Full-Length Transcript Sequencing of Abrus precatorius.</title>
        <authorList>
            <person name="Hovde B.T."/>
            <person name="Daligault H.E."/>
            <person name="Hanschen E.R."/>
            <person name="Kunde Y.A."/>
            <person name="Johnson M.B."/>
            <person name="Starkenburg S.R."/>
            <person name="Johnson S.L."/>
        </authorList>
    </citation>
    <scope>NUCLEOTIDE SEQUENCE [LARGE SCALE GENOMIC DNA]</scope>
</reference>
<evidence type="ECO:0000313" key="7">
    <source>
        <dbReference type="RefSeq" id="XP_027352663.1"/>
    </source>
</evidence>
<proteinExistence type="inferred from homology"/>
<keyword evidence="2 4" id="KW-0328">Glycosyltransferase</keyword>
<dbReference type="GO" id="GO:0035251">
    <property type="term" value="F:UDP-glucosyltransferase activity"/>
    <property type="evidence" value="ECO:0007669"/>
    <property type="project" value="TreeGrafter"/>
</dbReference>